<evidence type="ECO:0000313" key="4">
    <source>
        <dbReference type="Proteomes" id="UP000266861"/>
    </source>
</evidence>
<dbReference type="InterPro" id="IPR011009">
    <property type="entry name" value="Kinase-like_dom_sf"/>
</dbReference>
<dbReference type="InterPro" id="IPR051681">
    <property type="entry name" value="Ser/Thr_Kinases-Pseudokinases"/>
</dbReference>
<dbReference type="InterPro" id="IPR000719">
    <property type="entry name" value="Prot_kinase_dom"/>
</dbReference>
<name>A0A397IX31_9GLOM</name>
<dbReference type="InterPro" id="IPR001245">
    <property type="entry name" value="Ser-Thr/Tyr_kinase_cat_dom"/>
</dbReference>
<dbReference type="Gene3D" id="1.10.510.10">
    <property type="entry name" value="Transferase(Phosphotransferase) domain 1"/>
    <property type="match status" value="1"/>
</dbReference>
<dbReference type="Gene3D" id="1.20.120.1240">
    <property type="entry name" value="Dynamin, middle domain"/>
    <property type="match status" value="1"/>
</dbReference>
<evidence type="ECO:0000313" key="3">
    <source>
        <dbReference type="EMBL" id="RHZ78948.1"/>
    </source>
</evidence>
<dbReference type="Pfam" id="PF02212">
    <property type="entry name" value="GED"/>
    <property type="match status" value="1"/>
</dbReference>
<dbReference type="Pfam" id="PF01031">
    <property type="entry name" value="Dynamin_M"/>
    <property type="match status" value="1"/>
</dbReference>
<keyword evidence="4" id="KW-1185">Reference proteome</keyword>
<dbReference type="AlphaFoldDB" id="A0A397IX31"/>
<dbReference type="PROSITE" id="PS50011">
    <property type="entry name" value="PROTEIN_KINASE_DOM"/>
    <property type="match status" value="1"/>
</dbReference>
<proteinExistence type="predicted"/>
<dbReference type="GO" id="GO:0005524">
    <property type="term" value="F:ATP binding"/>
    <property type="evidence" value="ECO:0007669"/>
    <property type="project" value="InterPro"/>
</dbReference>
<dbReference type="SUPFAM" id="SSF56112">
    <property type="entry name" value="Protein kinase-like (PK-like)"/>
    <property type="match status" value="1"/>
</dbReference>
<dbReference type="InterPro" id="IPR000375">
    <property type="entry name" value="Dynamin_stalk"/>
</dbReference>
<dbReference type="Proteomes" id="UP000266861">
    <property type="component" value="Unassembled WGS sequence"/>
</dbReference>
<dbReference type="GO" id="GO:0005525">
    <property type="term" value="F:GTP binding"/>
    <property type="evidence" value="ECO:0007669"/>
    <property type="project" value="InterPro"/>
</dbReference>
<gene>
    <name evidence="3" type="ORF">Glove_153g31</name>
</gene>
<dbReference type="GO" id="GO:0004674">
    <property type="term" value="F:protein serine/threonine kinase activity"/>
    <property type="evidence" value="ECO:0007669"/>
    <property type="project" value="TreeGrafter"/>
</dbReference>
<accession>A0A397IX31</accession>
<dbReference type="InterPro" id="IPR003130">
    <property type="entry name" value="GED"/>
</dbReference>
<sequence>MVNTEFSEFNNNLCLSRPIFVIGKGSIKFDFLEDKLCNPQPNKLKEITEKQITELIANARGRLLPGFIPYSSAITIIKDTQIKWKSLSLECLNKIYEIMFDFVNDSINQTFSRFPLLDGEMKIRANKCLDDCKETTLKYINFISEMEINQPFTIDETSITILKSSFLKKLYATDERSEPTDALDIIASLLAYFRIVFKRHADTISMTIVHAFIDEFTKRIEEKLMEICVNNEEQFDIGELIQEDHTVSFYREDLRTREKHLKNVLDKTACQDFIDNVLTEPKLGDYFFKTEEERIYGLCEECNELNTYHNWYKSCNATRFHQAFLTWTSGQGSYGSVFHAKRKVQRIHEWDQKNNEWYRHKQGSFFHEEYVALKTIESLSKGFLDKELQLKAPNWERKMDIAGCISGDMMFFHEAGLIHSNLGISILEKEVSHIKDIKGVMPYMAPELLDGRSSYFQATDIYTFDIIMWEISSEEKPFHEFRHDIHLALRICRSYHPEITKEMSLFYRDLMKQCWHSDPTKRPTAKEIYDQILMWLNNPTQEIQDMIHEAEKIRQQNIGIKKEMPIPYSEAIYTSRILTNIIKSLATMNFDDFKLPDDITLEFQ</sequence>
<evidence type="ECO:0000259" key="2">
    <source>
        <dbReference type="PROSITE" id="PS51388"/>
    </source>
</evidence>
<dbReference type="STRING" id="1348612.A0A397IX31"/>
<evidence type="ECO:0000259" key="1">
    <source>
        <dbReference type="PROSITE" id="PS50011"/>
    </source>
</evidence>
<reference evidence="3 4" key="1">
    <citation type="submission" date="2018-08" db="EMBL/GenBank/DDBJ databases">
        <title>Genome and evolution of the arbuscular mycorrhizal fungus Diversispora epigaea (formerly Glomus versiforme) and its bacterial endosymbionts.</title>
        <authorList>
            <person name="Sun X."/>
            <person name="Fei Z."/>
            <person name="Harrison M."/>
        </authorList>
    </citation>
    <scope>NUCLEOTIDE SEQUENCE [LARGE SCALE GENOMIC DNA]</scope>
    <source>
        <strain evidence="3 4">IT104</strain>
    </source>
</reference>
<dbReference type="PROSITE" id="PS51388">
    <property type="entry name" value="GED"/>
    <property type="match status" value="1"/>
</dbReference>
<dbReference type="OrthoDB" id="5061070at2759"/>
<evidence type="ECO:0008006" key="5">
    <source>
        <dbReference type="Google" id="ProtNLM"/>
    </source>
</evidence>
<dbReference type="PANTHER" id="PTHR44329">
    <property type="entry name" value="SERINE/THREONINE-PROTEIN KINASE TNNI3K-RELATED"/>
    <property type="match status" value="1"/>
</dbReference>
<dbReference type="InterPro" id="IPR020850">
    <property type="entry name" value="GED_dom"/>
</dbReference>
<feature type="domain" description="GED" evidence="2">
    <location>
        <begin position="182"/>
        <end position="276"/>
    </location>
</feature>
<organism evidence="3 4">
    <name type="scientific">Diversispora epigaea</name>
    <dbReference type="NCBI Taxonomy" id="1348612"/>
    <lineage>
        <taxon>Eukaryota</taxon>
        <taxon>Fungi</taxon>
        <taxon>Fungi incertae sedis</taxon>
        <taxon>Mucoromycota</taxon>
        <taxon>Glomeromycotina</taxon>
        <taxon>Glomeromycetes</taxon>
        <taxon>Diversisporales</taxon>
        <taxon>Diversisporaceae</taxon>
        <taxon>Diversispora</taxon>
    </lineage>
</organism>
<dbReference type="EMBL" id="PQFF01000144">
    <property type="protein sequence ID" value="RHZ78948.1"/>
    <property type="molecule type" value="Genomic_DNA"/>
</dbReference>
<dbReference type="GO" id="GO:0003924">
    <property type="term" value="F:GTPase activity"/>
    <property type="evidence" value="ECO:0007669"/>
    <property type="project" value="InterPro"/>
</dbReference>
<feature type="domain" description="Protein kinase" evidence="1">
    <location>
        <begin position="235"/>
        <end position="536"/>
    </location>
</feature>
<comment type="caution">
    <text evidence="3">The sequence shown here is derived from an EMBL/GenBank/DDBJ whole genome shotgun (WGS) entry which is preliminary data.</text>
</comment>
<protein>
    <recommendedName>
        <fullName evidence="5">Protein kinase domain-containing protein</fullName>
    </recommendedName>
</protein>
<dbReference type="Pfam" id="PF07714">
    <property type="entry name" value="PK_Tyr_Ser-Thr"/>
    <property type="match status" value="1"/>
</dbReference>